<dbReference type="InterPro" id="IPR036875">
    <property type="entry name" value="Znf_CCHC_sf"/>
</dbReference>
<protein>
    <submittedName>
        <fullName evidence="3">Zinc finger CCHC domain-containing protein 3</fullName>
    </submittedName>
</protein>
<dbReference type="EMBL" id="JAIZAY010000552">
    <property type="protein sequence ID" value="KAJ8018195.1"/>
    <property type="molecule type" value="Genomic_DNA"/>
</dbReference>
<dbReference type="PANTHER" id="PTHR22639:SF3">
    <property type="entry name" value="ZINC FINGER CCHC DOMAIN-CONTAINING PROTEIN 3"/>
    <property type="match status" value="1"/>
</dbReference>
<dbReference type="PROSITE" id="PS50158">
    <property type="entry name" value="ZF_CCHC"/>
    <property type="match status" value="2"/>
</dbReference>
<dbReference type="OrthoDB" id="427960at2759"/>
<dbReference type="Proteomes" id="UP001152320">
    <property type="component" value="Unassembled WGS sequence"/>
</dbReference>
<keyword evidence="4" id="KW-1185">Reference proteome</keyword>
<dbReference type="Gene3D" id="4.10.60.10">
    <property type="entry name" value="Zinc finger, CCHC-type"/>
    <property type="match status" value="1"/>
</dbReference>
<dbReference type="GO" id="GO:0002218">
    <property type="term" value="P:activation of innate immune response"/>
    <property type="evidence" value="ECO:0007669"/>
    <property type="project" value="InterPro"/>
</dbReference>
<dbReference type="AlphaFoldDB" id="A0A9Q0YBD7"/>
<dbReference type="InterPro" id="IPR001878">
    <property type="entry name" value="Znf_CCHC"/>
</dbReference>
<keyword evidence="1" id="KW-0863">Zinc-finger</keyword>
<sequence length="226" mass="25154">MLQALEARNTYDLQFKSDAARVKGVSCLKGVEGLTVTPYDGSVAVTVLYLPFEVDQRLVARVLSEYGTVSEMRWCKYTAGELKGILNGKRQFRMELVRDIPSFLFIGGSRAHIRYFCQPRTCFRCGEEGHEAKSCPNKVRCNLCGEEGHVFGSCPTSYSNHVSADVGSAPEPSQTGPQYSTQELEEAALEVEQDFLASKQCGGGGVLGLLRQTVRHRWQRHPDRLK</sequence>
<keyword evidence="1" id="KW-0479">Metal-binding</keyword>
<name>A0A9Q0YBD7_HOLLE</name>
<evidence type="ECO:0000313" key="3">
    <source>
        <dbReference type="EMBL" id="KAJ8018195.1"/>
    </source>
</evidence>
<reference evidence="3" key="1">
    <citation type="submission" date="2021-10" db="EMBL/GenBank/DDBJ databases">
        <title>Tropical sea cucumber genome reveals ecological adaptation and Cuvierian tubules defense mechanism.</title>
        <authorList>
            <person name="Chen T."/>
        </authorList>
    </citation>
    <scope>NUCLEOTIDE SEQUENCE</scope>
    <source>
        <strain evidence="3">Nanhai2018</strain>
        <tissue evidence="3">Muscle</tissue>
    </source>
</reference>
<evidence type="ECO:0000313" key="4">
    <source>
        <dbReference type="Proteomes" id="UP001152320"/>
    </source>
</evidence>
<dbReference type="GO" id="GO:0008270">
    <property type="term" value="F:zinc ion binding"/>
    <property type="evidence" value="ECO:0007669"/>
    <property type="project" value="UniProtKB-KW"/>
</dbReference>
<organism evidence="3 4">
    <name type="scientific">Holothuria leucospilota</name>
    <name type="common">Black long sea cucumber</name>
    <name type="synonym">Mertensiothuria leucospilota</name>
    <dbReference type="NCBI Taxonomy" id="206669"/>
    <lineage>
        <taxon>Eukaryota</taxon>
        <taxon>Metazoa</taxon>
        <taxon>Echinodermata</taxon>
        <taxon>Eleutherozoa</taxon>
        <taxon>Echinozoa</taxon>
        <taxon>Holothuroidea</taxon>
        <taxon>Aspidochirotacea</taxon>
        <taxon>Aspidochirotida</taxon>
        <taxon>Holothuriidae</taxon>
        <taxon>Holothuria</taxon>
    </lineage>
</organism>
<feature type="domain" description="CCHC-type" evidence="2">
    <location>
        <begin position="122"/>
        <end position="137"/>
    </location>
</feature>
<feature type="domain" description="CCHC-type" evidence="2">
    <location>
        <begin position="140"/>
        <end position="155"/>
    </location>
</feature>
<dbReference type="InterPro" id="IPR042509">
    <property type="entry name" value="ZCCHC3"/>
</dbReference>
<dbReference type="GO" id="GO:0003723">
    <property type="term" value="F:RNA binding"/>
    <property type="evidence" value="ECO:0007669"/>
    <property type="project" value="InterPro"/>
</dbReference>
<dbReference type="SMART" id="SM00343">
    <property type="entry name" value="ZnF_C2HC"/>
    <property type="match status" value="2"/>
</dbReference>
<accession>A0A9Q0YBD7</accession>
<comment type="caution">
    <text evidence="3">The sequence shown here is derived from an EMBL/GenBank/DDBJ whole genome shotgun (WGS) entry which is preliminary data.</text>
</comment>
<evidence type="ECO:0000256" key="1">
    <source>
        <dbReference type="PROSITE-ProRule" id="PRU00047"/>
    </source>
</evidence>
<dbReference type="SUPFAM" id="SSF57756">
    <property type="entry name" value="Retrovirus zinc finger-like domains"/>
    <property type="match status" value="1"/>
</dbReference>
<evidence type="ECO:0000259" key="2">
    <source>
        <dbReference type="PROSITE" id="PS50158"/>
    </source>
</evidence>
<gene>
    <name evidence="3" type="ORF">HOLleu_43956</name>
</gene>
<proteinExistence type="predicted"/>
<dbReference type="GO" id="GO:0003690">
    <property type="term" value="F:double-stranded DNA binding"/>
    <property type="evidence" value="ECO:0007669"/>
    <property type="project" value="InterPro"/>
</dbReference>
<keyword evidence="1" id="KW-0862">Zinc</keyword>
<dbReference type="PANTHER" id="PTHR22639">
    <property type="entry name" value="GAG-RELATED PROTEIN"/>
    <property type="match status" value="1"/>
</dbReference>
<dbReference type="Pfam" id="PF00098">
    <property type="entry name" value="zf-CCHC"/>
    <property type="match status" value="1"/>
</dbReference>